<proteinExistence type="predicted"/>
<dbReference type="Proteomes" id="UP001164539">
    <property type="component" value="Chromosome 11"/>
</dbReference>
<gene>
    <name evidence="1" type="ORF">OWV82_020852</name>
</gene>
<dbReference type="EMBL" id="CM051404">
    <property type="protein sequence ID" value="KAJ4707314.1"/>
    <property type="molecule type" value="Genomic_DNA"/>
</dbReference>
<organism evidence="1 2">
    <name type="scientific">Melia azedarach</name>
    <name type="common">Chinaberry tree</name>
    <dbReference type="NCBI Taxonomy" id="155640"/>
    <lineage>
        <taxon>Eukaryota</taxon>
        <taxon>Viridiplantae</taxon>
        <taxon>Streptophyta</taxon>
        <taxon>Embryophyta</taxon>
        <taxon>Tracheophyta</taxon>
        <taxon>Spermatophyta</taxon>
        <taxon>Magnoliopsida</taxon>
        <taxon>eudicotyledons</taxon>
        <taxon>Gunneridae</taxon>
        <taxon>Pentapetalae</taxon>
        <taxon>rosids</taxon>
        <taxon>malvids</taxon>
        <taxon>Sapindales</taxon>
        <taxon>Meliaceae</taxon>
        <taxon>Melia</taxon>
    </lineage>
</organism>
<reference evidence="1 2" key="1">
    <citation type="journal article" date="2023" name="Science">
        <title>Complex scaffold remodeling in plant triterpene biosynthesis.</title>
        <authorList>
            <person name="De La Pena R."/>
            <person name="Hodgson H."/>
            <person name="Liu J.C."/>
            <person name="Stephenson M.J."/>
            <person name="Martin A.C."/>
            <person name="Owen C."/>
            <person name="Harkess A."/>
            <person name="Leebens-Mack J."/>
            <person name="Jimenez L.E."/>
            <person name="Osbourn A."/>
            <person name="Sattely E.S."/>
        </authorList>
    </citation>
    <scope>NUCLEOTIDE SEQUENCE [LARGE SCALE GENOMIC DNA]</scope>
    <source>
        <strain evidence="2">cv. JPN11</strain>
        <tissue evidence="1">Leaf</tissue>
    </source>
</reference>
<name>A0ACC1X9E5_MELAZ</name>
<protein>
    <submittedName>
        <fullName evidence="1">UDP-glycosyltransferase</fullName>
    </submittedName>
</protein>
<sequence>MMTMFLVLAHIEKNFPSSRAKIAKEKKHRMGNPHVLVIPYPAQGHVIPLMELSQCLVKHGFRITFVNTEYNHKLVKNALSVKEDKGDLIHLVSIPDGLESLEDRNKPGKISEAILRVMPGNVEKLIEEINSSENDRISCVLADQSIGWALEIAEKKGIKRAAFCPAAAALLVLSLSVPKLIDDGIIDDDGTPTKRQIIKLSTTMPAMNTENFVWACLGNKLAQMNIFELMVNNNRSLKLTDWLLCNSTYDLEPAAFALAPEILPIGPLLASTRLGDSAASFWPEDSTCLKWLDERPPKSVIYVAFGSFTVFDPTQFQELATGLELSNKPFLWVVGHDFTDKMNNFFSKGFLDRVADRGKMVSWAPQQKVLQHPSIACFMSHCGWNSTMEGVSNGIPFLCWPYFADQFLNRSYICDIWKVGIGFTRNERGIIPQEEVKRKVEQLLISEEYKERASNLKEMVLNNIKEGGSSYKNFKNFIDWLKTEACSPCVF</sequence>
<evidence type="ECO:0000313" key="1">
    <source>
        <dbReference type="EMBL" id="KAJ4707314.1"/>
    </source>
</evidence>
<comment type="caution">
    <text evidence="1">The sequence shown here is derived from an EMBL/GenBank/DDBJ whole genome shotgun (WGS) entry which is preliminary data.</text>
</comment>
<accession>A0ACC1X9E5</accession>
<evidence type="ECO:0000313" key="2">
    <source>
        <dbReference type="Proteomes" id="UP001164539"/>
    </source>
</evidence>
<keyword evidence="2" id="KW-1185">Reference proteome</keyword>